<evidence type="ECO:0000313" key="1">
    <source>
        <dbReference type="EMBL" id="KHN31972.1"/>
    </source>
</evidence>
<dbReference type="Proteomes" id="UP000053555">
    <property type="component" value="Unassembled WGS sequence"/>
</dbReference>
<sequence length="197" mass="22168">MGLYVVEDQSTMLVALGKVYDNASSIHNVPYEDDVLRVSVVTVYKGDAQVPYPTSEDSHKCLPNSVGPADMGIAKAVVDQLGQLVKNLFDVYQKPVELSWDEAKFGLPNSKNGFFVTHADVTEIILGDKCLNIAILQLWMMFMNDRSTSIGFAPVYGFLEPQSIHNAKDQREECEQYIETWVKESHREVYIGPYLNQ</sequence>
<gene>
    <name evidence="1" type="ORF">glysoja_025806</name>
</gene>
<protein>
    <submittedName>
        <fullName evidence="1">Uncharacterized protein</fullName>
    </submittedName>
</protein>
<proteinExistence type="predicted"/>
<reference evidence="1" key="1">
    <citation type="submission" date="2014-07" db="EMBL/GenBank/DDBJ databases">
        <title>Identification of a novel salt tolerance gene in wild soybean by whole-genome sequencing.</title>
        <authorList>
            <person name="Lam H.-M."/>
            <person name="Qi X."/>
            <person name="Li M.-W."/>
            <person name="Liu X."/>
            <person name="Xie M."/>
            <person name="Ni M."/>
            <person name="Xu X."/>
        </authorList>
    </citation>
    <scope>NUCLEOTIDE SEQUENCE [LARGE SCALE GENOMIC DNA]</scope>
    <source>
        <tissue evidence="1">Root</tissue>
    </source>
</reference>
<dbReference type="EMBL" id="KN650361">
    <property type="protein sequence ID" value="KHN31972.1"/>
    <property type="molecule type" value="Genomic_DNA"/>
</dbReference>
<name>A0A0B2RJG6_GLYSO</name>
<organism evidence="1">
    <name type="scientific">Glycine soja</name>
    <name type="common">Wild soybean</name>
    <dbReference type="NCBI Taxonomy" id="3848"/>
    <lineage>
        <taxon>Eukaryota</taxon>
        <taxon>Viridiplantae</taxon>
        <taxon>Streptophyta</taxon>
        <taxon>Embryophyta</taxon>
        <taxon>Tracheophyta</taxon>
        <taxon>Spermatophyta</taxon>
        <taxon>Magnoliopsida</taxon>
        <taxon>eudicotyledons</taxon>
        <taxon>Gunneridae</taxon>
        <taxon>Pentapetalae</taxon>
        <taxon>rosids</taxon>
        <taxon>fabids</taxon>
        <taxon>Fabales</taxon>
        <taxon>Fabaceae</taxon>
        <taxon>Papilionoideae</taxon>
        <taxon>50 kb inversion clade</taxon>
        <taxon>NPAAA clade</taxon>
        <taxon>indigoferoid/millettioid clade</taxon>
        <taxon>Phaseoleae</taxon>
        <taxon>Glycine</taxon>
        <taxon>Glycine subgen. Soja</taxon>
    </lineage>
</organism>
<accession>A0A0B2RJG6</accession>
<dbReference type="AlphaFoldDB" id="A0A0B2RJG6"/>